<gene>
    <name evidence="6" type="ORF">GV64_00670</name>
</gene>
<dbReference type="SMART" id="SM00877">
    <property type="entry name" value="BMC"/>
    <property type="match status" value="1"/>
</dbReference>
<evidence type="ECO:0000313" key="6">
    <source>
        <dbReference type="EMBL" id="KEI69442.1"/>
    </source>
</evidence>
<dbReference type="SUPFAM" id="SSF143414">
    <property type="entry name" value="CcmK-like"/>
    <property type="match status" value="1"/>
</dbReference>
<accession>A0A081K5L6</accession>
<keyword evidence="2" id="KW-1283">Bacterial microcompartment</keyword>
<dbReference type="CDD" id="cd07045">
    <property type="entry name" value="BMC_CcmK_like"/>
    <property type="match status" value="1"/>
</dbReference>
<dbReference type="EMBL" id="JOJP01000001">
    <property type="protein sequence ID" value="KEI69442.1"/>
    <property type="molecule type" value="Genomic_DNA"/>
</dbReference>
<dbReference type="AlphaFoldDB" id="A0A081K5L6"/>
<dbReference type="Proteomes" id="UP000027997">
    <property type="component" value="Unassembled WGS sequence"/>
</dbReference>
<keyword evidence="7" id="KW-1185">Reference proteome</keyword>
<organism evidence="6 7">
    <name type="scientific">Endozoicomonas elysicola</name>
    <dbReference type="NCBI Taxonomy" id="305900"/>
    <lineage>
        <taxon>Bacteria</taxon>
        <taxon>Pseudomonadati</taxon>
        <taxon>Pseudomonadota</taxon>
        <taxon>Gammaproteobacteria</taxon>
        <taxon>Oceanospirillales</taxon>
        <taxon>Endozoicomonadaceae</taxon>
        <taxon>Endozoicomonas</taxon>
    </lineage>
</organism>
<dbReference type="GO" id="GO:0031469">
    <property type="term" value="C:bacterial microcompartment"/>
    <property type="evidence" value="ECO:0007669"/>
    <property type="project" value="UniProtKB-SubCell"/>
</dbReference>
<dbReference type="Pfam" id="PF00936">
    <property type="entry name" value="BMC"/>
    <property type="match status" value="1"/>
</dbReference>
<evidence type="ECO:0000256" key="1">
    <source>
        <dbReference type="ARBA" id="ARBA00024322"/>
    </source>
</evidence>
<reference evidence="6 7" key="1">
    <citation type="submission" date="2014-06" db="EMBL/GenBank/DDBJ databases">
        <title>Whole Genome Sequences of Three Symbiotic Endozoicomonas Bacteria.</title>
        <authorList>
            <person name="Neave M.J."/>
            <person name="Apprill A."/>
            <person name="Voolstra C.R."/>
        </authorList>
    </citation>
    <scope>NUCLEOTIDE SEQUENCE [LARGE SCALE GENOMIC DNA]</scope>
    <source>
        <strain evidence="6 7">DSM 22380</strain>
    </source>
</reference>
<comment type="caution">
    <text evidence="6">The sequence shown here is derived from an EMBL/GenBank/DDBJ whole genome shotgun (WGS) entry which is preliminary data.</text>
</comment>
<sequence length="176" mass="18763">MRTQEAAGFIETFGFLPAVEAADVCLKTANVSLVSKQNSGGGLVTIIIRGDVGAVKAAIEAGTMAADRVGKVVSTHVIARPVTELNALLAGTTEKTAPVVSQPEAESQPETVVTEGTMETNGSSAPTMDELQAFRTVELRNMARQLSDFPMSKQEIKFAKKDALIQAMVEYHQRVK</sequence>
<dbReference type="InterPro" id="IPR050575">
    <property type="entry name" value="BMC_shell"/>
</dbReference>
<dbReference type="STRING" id="305900.GV64_00670"/>
<dbReference type="PANTHER" id="PTHR33941">
    <property type="entry name" value="PROPANEDIOL UTILIZATION PROTEIN PDUA"/>
    <property type="match status" value="1"/>
</dbReference>
<comment type="subcellular location">
    <subcellularLocation>
        <location evidence="1">Bacterial microcompartment</location>
    </subcellularLocation>
</comment>
<evidence type="ECO:0000256" key="2">
    <source>
        <dbReference type="ARBA" id="ARBA00024446"/>
    </source>
</evidence>
<feature type="domain" description="BMC" evidence="5">
    <location>
        <begin position="6"/>
        <end position="90"/>
    </location>
</feature>
<evidence type="ECO:0000256" key="3">
    <source>
        <dbReference type="PROSITE-ProRule" id="PRU01278"/>
    </source>
</evidence>
<evidence type="ECO:0000259" key="5">
    <source>
        <dbReference type="PROSITE" id="PS51930"/>
    </source>
</evidence>
<dbReference type="InterPro" id="IPR037233">
    <property type="entry name" value="CcmK-like_sf"/>
</dbReference>
<dbReference type="PANTHER" id="PTHR33941:SF11">
    <property type="entry name" value="BACTERIAL MICROCOMPARTMENT SHELL PROTEIN PDUJ"/>
    <property type="match status" value="1"/>
</dbReference>
<evidence type="ECO:0000256" key="4">
    <source>
        <dbReference type="SAM" id="MobiDB-lite"/>
    </source>
</evidence>
<feature type="region of interest" description="Disordered" evidence="4">
    <location>
        <begin position="96"/>
        <end position="125"/>
    </location>
</feature>
<dbReference type="Gene3D" id="3.30.70.1710">
    <property type="match status" value="1"/>
</dbReference>
<name>A0A081K5L6_9GAMM</name>
<dbReference type="eggNOG" id="COG4577">
    <property type="taxonomic scope" value="Bacteria"/>
</dbReference>
<evidence type="ECO:0000313" key="7">
    <source>
        <dbReference type="Proteomes" id="UP000027997"/>
    </source>
</evidence>
<dbReference type="InterPro" id="IPR044872">
    <property type="entry name" value="CcmK/CsoS1_BMC"/>
</dbReference>
<protein>
    <recommendedName>
        <fullName evidence="5">BMC domain-containing protein</fullName>
    </recommendedName>
</protein>
<dbReference type="PROSITE" id="PS51930">
    <property type="entry name" value="BMC_2"/>
    <property type="match status" value="1"/>
</dbReference>
<comment type="similarity">
    <text evidence="3">Belongs to the bacterial microcompartments protein family.</text>
</comment>
<proteinExistence type="inferred from homology"/>
<dbReference type="InterPro" id="IPR000249">
    <property type="entry name" value="BMC_dom"/>
</dbReference>